<reference evidence="6" key="1">
    <citation type="submission" date="2021-06" db="EMBL/GenBank/DDBJ databases">
        <title>Genome-based taxonomic framework of Microbacterium strains isolated from marine environment, the description of four new species and reclassification of four preexisting species.</title>
        <authorList>
            <person name="Lee S.D."/>
            <person name="Kim S.-M."/>
            <person name="Byeon Y.-S."/>
            <person name="Yang H.L."/>
            <person name="Kim I.S."/>
        </authorList>
    </citation>
    <scope>NUCLEOTIDE SEQUENCE</scope>
    <source>
        <strain evidence="6">KACC 20510</strain>
    </source>
</reference>
<comment type="similarity">
    <text evidence="1">Belongs to the LysR transcriptional regulatory family.</text>
</comment>
<evidence type="ECO:0000256" key="3">
    <source>
        <dbReference type="ARBA" id="ARBA00023125"/>
    </source>
</evidence>
<comment type="caution">
    <text evidence="6">The sequence shown here is derived from an EMBL/GenBank/DDBJ whole genome shotgun (WGS) entry which is preliminary data.</text>
</comment>
<dbReference type="Proteomes" id="UP001172731">
    <property type="component" value="Unassembled WGS sequence"/>
</dbReference>
<evidence type="ECO:0000256" key="1">
    <source>
        <dbReference type="ARBA" id="ARBA00009437"/>
    </source>
</evidence>
<sequence length="116" mass="12267">MIDIELRVLATLIAVVECGSIAAAARRRGYSSGAVSRQMSWLQRRLGVRIFEPDGRSIRCTSTAVALATQAERVLAEFNEFEQIGRSASLTGRRRGDVPGGGGVFGGVVGVVDDGS</sequence>
<dbReference type="Gene3D" id="1.10.10.10">
    <property type="entry name" value="Winged helix-like DNA-binding domain superfamily/Winged helix DNA-binding domain"/>
    <property type="match status" value="1"/>
</dbReference>
<dbReference type="PANTHER" id="PTHR30126">
    <property type="entry name" value="HTH-TYPE TRANSCRIPTIONAL REGULATOR"/>
    <property type="match status" value="1"/>
</dbReference>
<accession>A0ABT8FW08</accession>
<dbReference type="SUPFAM" id="SSF46785">
    <property type="entry name" value="Winged helix' DNA-binding domain"/>
    <property type="match status" value="1"/>
</dbReference>
<keyword evidence="4" id="KW-0804">Transcription</keyword>
<evidence type="ECO:0000259" key="5">
    <source>
        <dbReference type="PROSITE" id="PS50931"/>
    </source>
</evidence>
<keyword evidence="2" id="KW-0805">Transcription regulation</keyword>
<feature type="domain" description="HTH lysR-type" evidence="5">
    <location>
        <begin position="4"/>
        <end position="61"/>
    </location>
</feature>
<proteinExistence type="inferred from homology"/>
<evidence type="ECO:0000256" key="4">
    <source>
        <dbReference type="ARBA" id="ARBA00023163"/>
    </source>
</evidence>
<evidence type="ECO:0000313" key="7">
    <source>
        <dbReference type="Proteomes" id="UP001172731"/>
    </source>
</evidence>
<dbReference type="InterPro" id="IPR036390">
    <property type="entry name" value="WH_DNA-bd_sf"/>
</dbReference>
<name>A0ABT8FW08_9MICO</name>
<dbReference type="PROSITE" id="PS50931">
    <property type="entry name" value="HTH_LYSR"/>
    <property type="match status" value="1"/>
</dbReference>
<evidence type="ECO:0000256" key="2">
    <source>
        <dbReference type="ARBA" id="ARBA00023015"/>
    </source>
</evidence>
<protein>
    <submittedName>
        <fullName evidence="6">LysR family transcriptional regulator</fullName>
    </submittedName>
</protein>
<dbReference type="EMBL" id="JAHWXI010000018">
    <property type="protein sequence ID" value="MDN4465405.1"/>
    <property type="molecule type" value="Genomic_DNA"/>
</dbReference>
<dbReference type="InterPro" id="IPR000847">
    <property type="entry name" value="LysR_HTH_N"/>
</dbReference>
<evidence type="ECO:0000313" key="6">
    <source>
        <dbReference type="EMBL" id="MDN4465405.1"/>
    </source>
</evidence>
<keyword evidence="7" id="KW-1185">Reference proteome</keyword>
<dbReference type="PANTHER" id="PTHR30126:SF40">
    <property type="entry name" value="HTH-TYPE TRANSCRIPTIONAL REGULATOR GLTR"/>
    <property type="match status" value="1"/>
</dbReference>
<organism evidence="6 7">
    <name type="scientific">Microbacterium aurantiacum</name>
    <dbReference type="NCBI Taxonomy" id="162393"/>
    <lineage>
        <taxon>Bacteria</taxon>
        <taxon>Bacillati</taxon>
        <taxon>Actinomycetota</taxon>
        <taxon>Actinomycetes</taxon>
        <taxon>Micrococcales</taxon>
        <taxon>Microbacteriaceae</taxon>
        <taxon>Microbacterium</taxon>
    </lineage>
</organism>
<keyword evidence="3" id="KW-0238">DNA-binding</keyword>
<dbReference type="InterPro" id="IPR036388">
    <property type="entry name" value="WH-like_DNA-bd_sf"/>
</dbReference>
<dbReference type="RefSeq" id="WP_301135340.1">
    <property type="nucleotide sequence ID" value="NZ_BAAAUQ010000016.1"/>
</dbReference>
<gene>
    <name evidence="6" type="ORF">KZC48_13505</name>
</gene>
<dbReference type="Pfam" id="PF00126">
    <property type="entry name" value="HTH_1"/>
    <property type="match status" value="1"/>
</dbReference>